<feature type="compositionally biased region" description="Polar residues" evidence="1">
    <location>
        <begin position="97"/>
        <end position="113"/>
    </location>
</feature>
<evidence type="ECO:0000313" key="2">
    <source>
        <dbReference type="EMBL" id="USR90761.1"/>
    </source>
</evidence>
<dbReference type="EMBL" id="CP098611">
    <property type="protein sequence ID" value="USR90761.1"/>
    <property type="molecule type" value="Genomic_DNA"/>
</dbReference>
<dbReference type="Proteomes" id="UP001056708">
    <property type="component" value="Chromosome"/>
</dbReference>
<dbReference type="RefSeq" id="WP_252662785.1">
    <property type="nucleotide sequence ID" value="NZ_CP098611.1"/>
</dbReference>
<protein>
    <submittedName>
        <fullName evidence="2">Uncharacterized protein</fullName>
    </submittedName>
</protein>
<sequence length="113" mass="12412">MSLIHLEKSVLTFHFKEILEGGDDSHPLTWLGLGVLVFGSPLLPLVSQTRPRRPTPSRARVREGISLSEWIAQAQQQSQLASEFLPTDLSQRAGRSPQGNASSQVQPMSHISS</sequence>
<accession>A0ABY5AQX9</accession>
<gene>
    <name evidence="2" type="ORF">NEA10_18375</name>
</gene>
<organism evidence="2 3">
    <name type="scientific">Phormidium yuhuli AB48</name>
    <dbReference type="NCBI Taxonomy" id="2940671"/>
    <lineage>
        <taxon>Bacteria</taxon>
        <taxon>Bacillati</taxon>
        <taxon>Cyanobacteriota</taxon>
        <taxon>Cyanophyceae</taxon>
        <taxon>Oscillatoriophycideae</taxon>
        <taxon>Oscillatoriales</taxon>
        <taxon>Oscillatoriaceae</taxon>
        <taxon>Phormidium</taxon>
        <taxon>Phormidium yuhuli</taxon>
    </lineage>
</organism>
<proteinExistence type="predicted"/>
<evidence type="ECO:0000256" key="1">
    <source>
        <dbReference type="SAM" id="MobiDB-lite"/>
    </source>
</evidence>
<name>A0ABY5AQX9_9CYAN</name>
<evidence type="ECO:0000313" key="3">
    <source>
        <dbReference type="Proteomes" id="UP001056708"/>
    </source>
</evidence>
<feature type="region of interest" description="Disordered" evidence="1">
    <location>
        <begin position="82"/>
        <end position="113"/>
    </location>
</feature>
<reference evidence="2" key="1">
    <citation type="submission" date="2022-06" db="EMBL/GenBank/DDBJ databases">
        <title>Genome sequence of Phormidium yuhuli AB48 isolated from an industrial photobioreactor environment.</title>
        <authorList>
            <person name="Qiu Y."/>
            <person name="Noonan A.J.C."/>
            <person name="Dofher K."/>
            <person name="Koch M."/>
            <person name="Kieft B."/>
            <person name="Lin X."/>
            <person name="Ziels R.M."/>
            <person name="Hallam S.J."/>
        </authorList>
    </citation>
    <scope>NUCLEOTIDE SEQUENCE</scope>
    <source>
        <strain evidence="2">AB48</strain>
    </source>
</reference>
<keyword evidence="3" id="KW-1185">Reference proteome</keyword>